<dbReference type="PANTHER" id="PTHR34478:SF2">
    <property type="entry name" value="MEMBRANE PROTEIN"/>
    <property type="match status" value="1"/>
</dbReference>
<dbReference type="EMBL" id="CZVI01000018">
    <property type="protein sequence ID" value="CUS89441.1"/>
    <property type="molecule type" value="Genomic_DNA"/>
</dbReference>
<sequence>MSKTLIAVLGVIGFIIIVALLIVGWITSTYNQLVRLDEMVNQSWAQVENQYQRRYDLIPNLVETVKGYAKHEREVFTQVTEARAKVGQINISPEVLKDPEAFAKFQQAQDALGSALARLLAVAENYPQLKANENFLQLQAQLEGTENRISVERRRYNEVVQQYNTYIRRFPVNIIAGMFGFRERPYFKAAEQAQQAPKVQF</sequence>
<dbReference type="STRING" id="1633631.GCA_001442925_01193"/>
<dbReference type="Gene3D" id="1.20.1440.20">
    <property type="entry name" value="LemA-like domain"/>
    <property type="match status" value="1"/>
</dbReference>
<accession>A0A0P1MW81</accession>
<accession>A0A0P1LJR5</accession>
<dbReference type="Pfam" id="PF04011">
    <property type="entry name" value="LemA"/>
    <property type="match status" value="1"/>
</dbReference>
<accession>A0A0P1LX85</accession>
<dbReference type="RefSeq" id="WP_047134265.1">
    <property type="nucleotide sequence ID" value="NZ_CZVI01000018.1"/>
</dbReference>
<accession>A0A0N7MWT2</accession>
<evidence type="ECO:0000256" key="6">
    <source>
        <dbReference type="SAM" id="Phobius"/>
    </source>
</evidence>
<accession>A0A0N7MTV2</accession>
<evidence type="ECO:0000256" key="1">
    <source>
        <dbReference type="ARBA" id="ARBA00004167"/>
    </source>
</evidence>
<accession>A0A0N7MQ82</accession>
<keyword evidence="5 6" id="KW-0472">Membrane</keyword>
<protein>
    <submittedName>
        <fullName evidence="8">LemA protein</fullName>
    </submittedName>
</protein>
<dbReference type="AlphaFoldDB" id="A0A0P1LAZ9"/>
<name>A0A0P1LAZ9_9BACT</name>
<dbReference type="Proteomes" id="UP000182011">
    <property type="component" value="Unassembled WGS sequence"/>
</dbReference>
<feature type="transmembrane region" description="Helical" evidence="6">
    <location>
        <begin position="6"/>
        <end position="26"/>
    </location>
</feature>
<keyword evidence="4 6" id="KW-1133">Transmembrane helix</keyword>
<dbReference type="OrthoDB" id="9804152at2"/>
<keyword evidence="3 6" id="KW-0812">Transmembrane</keyword>
<evidence type="ECO:0000256" key="4">
    <source>
        <dbReference type="ARBA" id="ARBA00022989"/>
    </source>
</evidence>
<accession>A0A0P1M639</accession>
<dbReference type="EMBL" id="FAOP01000005">
    <property type="protein sequence ID" value="CUU05239.1"/>
    <property type="molecule type" value="Genomic_DNA"/>
</dbReference>
<proteinExistence type="inferred from homology"/>
<dbReference type="Proteomes" id="UP000182200">
    <property type="component" value="Unassembled WGS sequence"/>
</dbReference>
<organism evidence="8 9">
    <name type="scientific">Candidatus Kryptonium thompsonii</name>
    <dbReference type="NCBI Taxonomy" id="1633631"/>
    <lineage>
        <taxon>Bacteria</taxon>
        <taxon>Pseudomonadati</taxon>
        <taxon>Candidatus Kryptoniota</taxon>
        <taxon>Candidatus Kryptonium</taxon>
    </lineage>
</organism>
<evidence type="ECO:0000313" key="8">
    <source>
        <dbReference type="EMBL" id="CUU05239.1"/>
    </source>
</evidence>
<comment type="similarity">
    <text evidence="2">Belongs to the LemA family.</text>
</comment>
<accession>A0A0P1M7E1</accession>
<evidence type="ECO:0000313" key="10">
    <source>
        <dbReference type="Proteomes" id="UP000182200"/>
    </source>
</evidence>
<accession>A0A0P1P5V2</accession>
<dbReference type="SUPFAM" id="SSF140478">
    <property type="entry name" value="LemA-like"/>
    <property type="match status" value="1"/>
</dbReference>
<evidence type="ECO:0000313" key="7">
    <source>
        <dbReference type="EMBL" id="CUS89441.1"/>
    </source>
</evidence>
<dbReference type="PANTHER" id="PTHR34478">
    <property type="entry name" value="PROTEIN LEMA"/>
    <property type="match status" value="1"/>
</dbReference>
<reference evidence="7 10" key="2">
    <citation type="submission" date="2015-11" db="EMBL/GenBank/DDBJ databases">
        <authorList>
            <person name="Varghese N."/>
        </authorList>
    </citation>
    <scope>NUCLEOTIDE SEQUENCE [LARGE SCALE GENOMIC DNA]</scope>
    <source>
        <strain evidence="7 10">JGI-8</strain>
    </source>
</reference>
<evidence type="ECO:0000256" key="2">
    <source>
        <dbReference type="ARBA" id="ARBA00008854"/>
    </source>
</evidence>
<accession>A0A0P1LAZ9</accession>
<dbReference type="InterPro" id="IPR007156">
    <property type="entry name" value="MamQ_LemA"/>
</dbReference>
<comment type="subcellular location">
    <subcellularLocation>
        <location evidence="1">Membrane</location>
        <topology evidence="1">Single-pass membrane protein</topology>
    </subcellularLocation>
</comment>
<accession>A0A0P1LXR2</accession>
<dbReference type="InterPro" id="IPR023353">
    <property type="entry name" value="LemA-like_dom_sf"/>
</dbReference>
<accession>A0A0P1L8A3</accession>
<dbReference type="GO" id="GO:0016020">
    <property type="term" value="C:membrane"/>
    <property type="evidence" value="ECO:0007669"/>
    <property type="project" value="UniProtKB-SubCell"/>
</dbReference>
<evidence type="ECO:0000256" key="5">
    <source>
        <dbReference type="ARBA" id="ARBA00023136"/>
    </source>
</evidence>
<evidence type="ECO:0000313" key="9">
    <source>
        <dbReference type="Proteomes" id="UP000182011"/>
    </source>
</evidence>
<keyword evidence="10" id="KW-1185">Reference proteome</keyword>
<reference evidence="8 9" key="1">
    <citation type="submission" date="2015-11" db="EMBL/GenBank/DDBJ databases">
        <authorList>
            <person name="Zhang Y."/>
            <person name="Guo Z."/>
        </authorList>
    </citation>
    <scope>NUCLEOTIDE SEQUENCE [LARGE SCALE GENOMIC DNA]</scope>
    <source>
        <strain evidence="8">JGI-4</strain>
    </source>
</reference>
<gene>
    <name evidence="8" type="ORF">JGI4_01198</name>
    <name evidence="7" type="ORF">JGI8_01308</name>
</gene>
<evidence type="ECO:0000256" key="3">
    <source>
        <dbReference type="ARBA" id="ARBA00022692"/>
    </source>
</evidence>
<accession>A0A0S4N210</accession>